<dbReference type="PANTHER" id="PTHR47992">
    <property type="entry name" value="PROTEIN PHOSPHATASE"/>
    <property type="match status" value="1"/>
</dbReference>
<dbReference type="Proteomes" id="UP001485043">
    <property type="component" value="Unassembled WGS sequence"/>
</dbReference>
<evidence type="ECO:0000313" key="12">
    <source>
        <dbReference type="EMBL" id="KAK9864923.1"/>
    </source>
</evidence>
<dbReference type="Pfam" id="PF00481">
    <property type="entry name" value="PP2C"/>
    <property type="match status" value="1"/>
</dbReference>
<comment type="cofactor">
    <cofactor evidence="1">
        <name>Mn(2+)</name>
        <dbReference type="ChEBI" id="CHEBI:29035"/>
    </cofactor>
</comment>
<dbReference type="Gene3D" id="3.60.40.10">
    <property type="entry name" value="PPM-type phosphatase domain"/>
    <property type="match status" value="1"/>
</dbReference>
<comment type="cofactor">
    <cofactor evidence="2">
        <name>Mg(2+)</name>
        <dbReference type="ChEBI" id="CHEBI:18420"/>
    </cofactor>
</comment>
<keyword evidence="4" id="KW-0479">Metal-binding</keyword>
<evidence type="ECO:0000256" key="9">
    <source>
        <dbReference type="RuleBase" id="RU003465"/>
    </source>
</evidence>
<evidence type="ECO:0000313" key="13">
    <source>
        <dbReference type="Proteomes" id="UP001485043"/>
    </source>
</evidence>
<dbReference type="EMBL" id="JALJOV010000302">
    <property type="protein sequence ID" value="KAK9864923.1"/>
    <property type="molecule type" value="Genomic_DNA"/>
</dbReference>
<accession>A0AAW1T6T4</accession>
<dbReference type="CDD" id="cd00143">
    <property type="entry name" value="PP2Cc"/>
    <property type="match status" value="1"/>
</dbReference>
<dbReference type="PROSITE" id="PS01032">
    <property type="entry name" value="PPM_1"/>
    <property type="match status" value="1"/>
</dbReference>
<name>A0AAW1T6T4_9CHLO</name>
<dbReference type="InterPro" id="IPR001932">
    <property type="entry name" value="PPM-type_phosphatase-like_dom"/>
</dbReference>
<feature type="domain" description="PPM-type phosphatase" evidence="11">
    <location>
        <begin position="53"/>
        <end position="336"/>
    </location>
</feature>
<evidence type="ECO:0000256" key="10">
    <source>
        <dbReference type="SAM" id="MobiDB-lite"/>
    </source>
</evidence>
<sequence length="419" mass="43853">MAPSETVLTHAAEARERVFGPNSVAQTGCLATRHLELKQDTTGEGADNLLDIQYAISSQPGCEPGLIPKGNQDSWAACEYMGDTATVFLGVFDGHGQEGAKASNAVALALPKLIKGSPSFQAAQYRPCFAQNFPQCNQQLCANTSIETSLSGTTGVAALLHGGNKLLVANLGDSRCMLGRANTDGTVTAIPLSSDHSCDVPSEAARIRERKGRVASYMFDGVPVGPLRIWLADVNIPGLSMTRSFGDKVAATVGIIADPEIVERELHPQDRYLVLCSDGIHEFLENEQIISMIHTRAQTGAQPHEICAHMVEEARRHWIEEEGDVIDDCTMILAVLNATSSKTAPPMISIAASSASEQQSTTNNLLKSLKAAAGIGTPKKADKAAAAKASKAAPAAAAAAPAKPAAKAAPAPAKAAAKK</sequence>
<keyword evidence="7 9" id="KW-0904">Protein phosphatase</keyword>
<keyword evidence="8" id="KW-0464">Manganese</keyword>
<protein>
    <recommendedName>
        <fullName evidence="3">protein-serine/threonine phosphatase</fullName>
        <ecNumber evidence="3">3.1.3.16</ecNumber>
    </recommendedName>
</protein>
<dbReference type="InterPro" id="IPR015655">
    <property type="entry name" value="PP2C"/>
</dbReference>
<evidence type="ECO:0000259" key="11">
    <source>
        <dbReference type="PROSITE" id="PS51746"/>
    </source>
</evidence>
<evidence type="ECO:0000256" key="4">
    <source>
        <dbReference type="ARBA" id="ARBA00022723"/>
    </source>
</evidence>
<dbReference type="SMART" id="SM00332">
    <property type="entry name" value="PP2Cc"/>
    <property type="match status" value="1"/>
</dbReference>
<evidence type="ECO:0000256" key="3">
    <source>
        <dbReference type="ARBA" id="ARBA00013081"/>
    </source>
</evidence>
<dbReference type="PROSITE" id="PS51746">
    <property type="entry name" value="PPM_2"/>
    <property type="match status" value="1"/>
</dbReference>
<evidence type="ECO:0000256" key="7">
    <source>
        <dbReference type="ARBA" id="ARBA00022912"/>
    </source>
</evidence>
<keyword evidence="5 9" id="KW-0378">Hydrolase</keyword>
<dbReference type="SUPFAM" id="SSF81606">
    <property type="entry name" value="PP2C-like"/>
    <property type="match status" value="1"/>
</dbReference>
<gene>
    <name evidence="12" type="ORF">WJX84_005599</name>
</gene>
<dbReference type="InterPro" id="IPR000222">
    <property type="entry name" value="PP2C_BS"/>
</dbReference>
<comment type="caution">
    <text evidence="12">The sequence shown here is derived from an EMBL/GenBank/DDBJ whole genome shotgun (WGS) entry which is preliminary data.</text>
</comment>
<dbReference type="InterPro" id="IPR036457">
    <property type="entry name" value="PPM-type-like_dom_sf"/>
</dbReference>
<feature type="region of interest" description="Disordered" evidence="10">
    <location>
        <begin position="380"/>
        <end position="419"/>
    </location>
</feature>
<proteinExistence type="inferred from homology"/>
<feature type="compositionally biased region" description="Low complexity" evidence="10">
    <location>
        <begin position="386"/>
        <end position="419"/>
    </location>
</feature>
<keyword evidence="13" id="KW-1185">Reference proteome</keyword>
<comment type="similarity">
    <text evidence="9">Belongs to the PP2C family.</text>
</comment>
<dbReference type="GO" id="GO:0004722">
    <property type="term" value="F:protein serine/threonine phosphatase activity"/>
    <property type="evidence" value="ECO:0007669"/>
    <property type="project" value="UniProtKB-EC"/>
</dbReference>
<keyword evidence="6" id="KW-0460">Magnesium</keyword>
<evidence type="ECO:0000256" key="6">
    <source>
        <dbReference type="ARBA" id="ARBA00022842"/>
    </source>
</evidence>
<evidence type="ECO:0000256" key="5">
    <source>
        <dbReference type="ARBA" id="ARBA00022801"/>
    </source>
</evidence>
<organism evidence="12 13">
    <name type="scientific">Apatococcus fuscideae</name>
    <dbReference type="NCBI Taxonomy" id="2026836"/>
    <lineage>
        <taxon>Eukaryota</taxon>
        <taxon>Viridiplantae</taxon>
        <taxon>Chlorophyta</taxon>
        <taxon>core chlorophytes</taxon>
        <taxon>Trebouxiophyceae</taxon>
        <taxon>Chlorellales</taxon>
        <taxon>Chlorellaceae</taxon>
        <taxon>Apatococcus</taxon>
    </lineage>
</organism>
<dbReference type="EC" id="3.1.3.16" evidence="3"/>
<evidence type="ECO:0000256" key="1">
    <source>
        <dbReference type="ARBA" id="ARBA00001936"/>
    </source>
</evidence>
<evidence type="ECO:0000256" key="2">
    <source>
        <dbReference type="ARBA" id="ARBA00001946"/>
    </source>
</evidence>
<evidence type="ECO:0000256" key="8">
    <source>
        <dbReference type="ARBA" id="ARBA00023211"/>
    </source>
</evidence>
<reference evidence="12 13" key="1">
    <citation type="journal article" date="2024" name="Nat. Commun.">
        <title>Phylogenomics reveals the evolutionary origins of lichenization in chlorophyte algae.</title>
        <authorList>
            <person name="Puginier C."/>
            <person name="Libourel C."/>
            <person name="Otte J."/>
            <person name="Skaloud P."/>
            <person name="Haon M."/>
            <person name="Grisel S."/>
            <person name="Petersen M."/>
            <person name="Berrin J.G."/>
            <person name="Delaux P.M."/>
            <person name="Dal Grande F."/>
            <person name="Keller J."/>
        </authorList>
    </citation>
    <scope>NUCLEOTIDE SEQUENCE [LARGE SCALE GENOMIC DNA]</scope>
    <source>
        <strain evidence="12 13">SAG 2523</strain>
    </source>
</reference>
<dbReference type="AlphaFoldDB" id="A0AAW1T6T4"/>
<dbReference type="GO" id="GO:0046872">
    <property type="term" value="F:metal ion binding"/>
    <property type="evidence" value="ECO:0007669"/>
    <property type="project" value="UniProtKB-KW"/>
</dbReference>